<dbReference type="Proteomes" id="UP000198916">
    <property type="component" value="Unassembled WGS sequence"/>
</dbReference>
<evidence type="ECO:0000259" key="1">
    <source>
        <dbReference type="Pfam" id="PF19838"/>
    </source>
</evidence>
<name>A0A1H7LI57_9SPHI</name>
<dbReference type="PANTHER" id="PTHR30189:SF1">
    <property type="entry name" value="LPS-ASSEMBLY PROTEIN LPTD"/>
    <property type="match status" value="1"/>
</dbReference>
<organism evidence="2 3">
    <name type="scientific">Parapedobacter koreensis</name>
    <dbReference type="NCBI Taxonomy" id="332977"/>
    <lineage>
        <taxon>Bacteria</taxon>
        <taxon>Pseudomonadati</taxon>
        <taxon>Bacteroidota</taxon>
        <taxon>Sphingobacteriia</taxon>
        <taxon>Sphingobacteriales</taxon>
        <taxon>Sphingobacteriaceae</taxon>
        <taxon>Parapedobacter</taxon>
    </lineage>
</organism>
<gene>
    <name evidence="2" type="ORF">SAMN05421740_103173</name>
</gene>
<dbReference type="InterPro" id="IPR045659">
    <property type="entry name" value="LptD_2"/>
</dbReference>
<dbReference type="PANTHER" id="PTHR30189">
    <property type="entry name" value="LPS-ASSEMBLY PROTEIN"/>
    <property type="match status" value="1"/>
</dbReference>
<dbReference type="AlphaFoldDB" id="A0A1H7LI57"/>
<proteinExistence type="predicted"/>
<evidence type="ECO:0000313" key="3">
    <source>
        <dbReference type="Proteomes" id="UP000198916"/>
    </source>
</evidence>
<dbReference type="InterPro" id="IPR050218">
    <property type="entry name" value="LptD"/>
</dbReference>
<reference evidence="3" key="1">
    <citation type="submission" date="2016-10" db="EMBL/GenBank/DDBJ databases">
        <authorList>
            <person name="Varghese N."/>
            <person name="Submissions S."/>
        </authorList>
    </citation>
    <scope>NUCLEOTIDE SEQUENCE [LARGE SCALE GENOMIC DNA]</scope>
    <source>
        <strain evidence="3">Jip14</strain>
    </source>
</reference>
<dbReference type="GO" id="GO:1990351">
    <property type="term" value="C:transporter complex"/>
    <property type="evidence" value="ECO:0007669"/>
    <property type="project" value="TreeGrafter"/>
</dbReference>
<dbReference type="STRING" id="332977.SAMN05421740_103173"/>
<dbReference type="GO" id="GO:0009279">
    <property type="term" value="C:cell outer membrane"/>
    <property type="evidence" value="ECO:0007669"/>
    <property type="project" value="TreeGrafter"/>
</dbReference>
<evidence type="ECO:0000313" key="2">
    <source>
        <dbReference type="EMBL" id="SEK98593.1"/>
    </source>
</evidence>
<accession>A0A1H7LI57</accession>
<dbReference type="EMBL" id="FNZR01000003">
    <property type="protein sequence ID" value="SEK98593.1"/>
    <property type="molecule type" value="Genomic_DNA"/>
</dbReference>
<sequence length="900" mass="101914">MRNSDLLQKYYSLSNLKAVAVFFSSFLLFLTVFPTVSVRGQERSKQDSTRLDSLSRAPLQLDTITLADSLATDTLQAQDSVQMDSSDGLKAVVSIVAADSQVTDLKTNIIYLYGEAKVKYEGFELAADYIRVDQAKNEVFASGRYDHNNKYTGRPIVIFPNETPKAVDSLRYNFETANGITFGIFTEVEGGFIQASKVRKNQYNEMSLFHGMYSTCNLPEPHTHFGIQISKGVVTENQIISGPAYLVMEGIPLRFITIPFGFFPKPNKRSSGFLFPTFGEELNRGFFMRDIGWYLALNDYWDSEIRGTLYSKGSYEAAVLTRYRVNYKYNGGFNINYANTRNGVVGTPQYQTRNDFRVTWNHTQLQEANPGTTFSANVMFGTSSYAHNTAANASYNYDELTRNSMNSSISYGKTFADGKVNFTASMRHSQDMTAQTVSLDLPTFSLSVSSFNPFDSKDRVGEQKWYQRINVSYSLRGDNVLNAQESGLFSKETLSQFQSGFQHSIPVSLSLNVLKFFQFNTSVNYNESWHMQTYRRRLENTPSGYVELRDTVNGFRRSYDYSMSSGLSTKIYGMYPKIGKIQAMRHVITPSVNLNYRPDFSNPMYGFYRQFTDAQGRETPYSIFQGSRYGSPGSGRSMGIGFSIDNNIEAKILSSKDTTNGGVKKIPILQGLTFSGNYNFVADSFKLSNINFSGRTAIFNQKINLNFNGTFDPYQFDQAAGRRVNRFAIKEGQLARLTNFGLSFDYSFNPKANESRQRGLDSLDNQKVNMTPEQQQALARISSDPNAFVDFNIPWNLAGSFSFQYSNPGTRSNVTATLNLHGDFSLTPKWKVQFNSGYDFRQKEISLTRFSIYRDLHCWDMSFGWVPFGRFQSYNVTIRAKASILQDLKLTKRNDNFGGF</sequence>
<protein>
    <submittedName>
        <fullName evidence="2">LPS assembly outer membrane protein LptD (Organic solvent tolerance protein OstA)</fullName>
    </submittedName>
</protein>
<keyword evidence="3" id="KW-1185">Reference proteome</keyword>
<feature type="domain" description="LPS-assembly protein LptD central" evidence="1">
    <location>
        <begin position="239"/>
        <end position="714"/>
    </location>
</feature>
<dbReference type="Pfam" id="PF19838">
    <property type="entry name" value="LptD_2"/>
    <property type="match status" value="1"/>
</dbReference>